<comment type="cofactor">
    <cofactor evidence="1">
        <name>Mn(2+)</name>
        <dbReference type="ChEBI" id="CHEBI:29035"/>
    </cofactor>
</comment>
<keyword evidence="4" id="KW-0808">Transferase</keyword>
<dbReference type="InterPro" id="IPR014144">
    <property type="entry name" value="LigD_PE_domain"/>
</dbReference>
<evidence type="ECO:0000256" key="22">
    <source>
        <dbReference type="ARBA" id="ARBA00049990"/>
    </source>
</evidence>
<evidence type="ECO:0000256" key="16">
    <source>
        <dbReference type="ARBA" id="ARBA00023204"/>
    </source>
</evidence>
<dbReference type="EMBL" id="JACGWV010000002">
    <property type="protein sequence ID" value="MBA8809566.1"/>
    <property type="molecule type" value="Genomic_DNA"/>
</dbReference>
<comment type="similarity">
    <text evidence="22">In the N-terminal section; belongs to the LigD polymerase family.</text>
</comment>
<keyword evidence="9" id="KW-0227">DNA damage</keyword>
<evidence type="ECO:0000256" key="4">
    <source>
        <dbReference type="ARBA" id="ARBA00022679"/>
    </source>
</evidence>
<evidence type="ECO:0000256" key="14">
    <source>
        <dbReference type="ARBA" id="ARBA00023125"/>
    </source>
</evidence>
<evidence type="ECO:0000256" key="5">
    <source>
        <dbReference type="ARBA" id="ARBA00022695"/>
    </source>
</evidence>
<dbReference type="Pfam" id="PF01068">
    <property type="entry name" value="DNA_ligase_A_M"/>
    <property type="match status" value="1"/>
</dbReference>
<evidence type="ECO:0000256" key="13">
    <source>
        <dbReference type="ARBA" id="ARBA00022932"/>
    </source>
</evidence>
<dbReference type="InterPro" id="IPR033649">
    <property type="entry name" value="MtLigD_Pol-like"/>
</dbReference>
<dbReference type="Gene3D" id="3.90.920.10">
    <property type="entry name" value="DNA primase, PRIM domain"/>
    <property type="match status" value="1"/>
</dbReference>
<dbReference type="GO" id="GO:0005524">
    <property type="term" value="F:ATP binding"/>
    <property type="evidence" value="ECO:0007669"/>
    <property type="project" value="UniProtKB-KW"/>
</dbReference>
<comment type="catalytic activity">
    <reaction evidence="20">
        <text>ATP + (deoxyribonucleotide)n-3'-hydroxyl + 5'-phospho-(deoxyribonucleotide)m = (deoxyribonucleotide)n+m + AMP + diphosphate.</text>
        <dbReference type="EC" id="6.5.1.1"/>
    </reaction>
</comment>
<organism evidence="25 26">
    <name type="scientific">Promicromonospora sukumoe</name>
    <dbReference type="NCBI Taxonomy" id="88382"/>
    <lineage>
        <taxon>Bacteria</taxon>
        <taxon>Bacillati</taxon>
        <taxon>Actinomycetota</taxon>
        <taxon>Actinomycetes</taxon>
        <taxon>Micrococcales</taxon>
        <taxon>Promicromonosporaceae</taxon>
        <taxon>Promicromonospora</taxon>
    </lineage>
</organism>
<keyword evidence="7" id="KW-0479">Metal-binding</keyword>
<keyword evidence="3 25" id="KW-0436">Ligase</keyword>
<keyword evidence="8" id="KW-0547">Nucleotide-binding</keyword>
<dbReference type="GO" id="GO:0004527">
    <property type="term" value="F:exonuclease activity"/>
    <property type="evidence" value="ECO:0007669"/>
    <property type="project" value="UniProtKB-KW"/>
</dbReference>
<keyword evidence="5" id="KW-0548">Nucleotidyltransferase</keyword>
<proteinExistence type="inferred from homology"/>
<dbReference type="InterPro" id="IPR012310">
    <property type="entry name" value="DNA_ligase_ATP-dep_cent"/>
</dbReference>
<evidence type="ECO:0000256" key="15">
    <source>
        <dbReference type="ARBA" id="ARBA00023172"/>
    </source>
</evidence>
<evidence type="ECO:0000313" key="26">
    <source>
        <dbReference type="Proteomes" id="UP000540568"/>
    </source>
</evidence>
<dbReference type="RefSeq" id="WP_182618833.1">
    <property type="nucleotide sequence ID" value="NZ_BAAATF010000011.1"/>
</dbReference>
<dbReference type="Pfam" id="PF21686">
    <property type="entry name" value="LigD_Prim-Pol"/>
    <property type="match status" value="1"/>
</dbReference>
<evidence type="ECO:0000256" key="10">
    <source>
        <dbReference type="ARBA" id="ARBA00022801"/>
    </source>
</evidence>
<evidence type="ECO:0000259" key="24">
    <source>
        <dbReference type="PROSITE" id="PS50160"/>
    </source>
</evidence>
<dbReference type="PROSITE" id="PS50160">
    <property type="entry name" value="DNA_LIGASE_A3"/>
    <property type="match status" value="1"/>
</dbReference>
<feature type="region of interest" description="Disordered" evidence="23">
    <location>
        <begin position="316"/>
        <end position="349"/>
    </location>
</feature>
<protein>
    <recommendedName>
        <fullName evidence="2">DNA ligase (ATP)</fullName>
        <ecNumber evidence="2">6.5.1.1</ecNumber>
    </recommendedName>
    <alternativeName>
        <fullName evidence="19">NHEJ DNA polymerase</fullName>
    </alternativeName>
</protein>
<comment type="similarity">
    <text evidence="21">In the C-terminal section; belongs to the ATP-dependent DNA ligase family.</text>
</comment>
<gene>
    <name evidence="25" type="ORF">FHX71_003542</name>
</gene>
<dbReference type="EC" id="6.5.1.1" evidence="2"/>
<evidence type="ECO:0000256" key="17">
    <source>
        <dbReference type="ARBA" id="ARBA00023211"/>
    </source>
</evidence>
<feature type="domain" description="ATP-dependent DNA ligase family profile" evidence="24">
    <location>
        <begin position="621"/>
        <end position="745"/>
    </location>
</feature>
<dbReference type="PANTHER" id="PTHR42705:SF2">
    <property type="entry name" value="BIFUNCTIONAL NON-HOMOLOGOUS END JOINING PROTEIN LIGD"/>
    <property type="match status" value="1"/>
</dbReference>
<evidence type="ECO:0000256" key="19">
    <source>
        <dbReference type="ARBA" id="ARBA00029943"/>
    </source>
</evidence>
<dbReference type="InterPro" id="IPR012340">
    <property type="entry name" value="NA-bd_OB-fold"/>
</dbReference>
<evidence type="ECO:0000256" key="18">
    <source>
        <dbReference type="ARBA" id="ARBA00023268"/>
    </source>
</evidence>
<keyword evidence="10" id="KW-0378">Hydrolase</keyword>
<evidence type="ECO:0000313" key="25">
    <source>
        <dbReference type="EMBL" id="MBA8809566.1"/>
    </source>
</evidence>
<evidence type="ECO:0000256" key="2">
    <source>
        <dbReference type="ARBA" id="ARBA00012727"/>
    </source>
</evidence>
<dbReference type="Gene3D" id="3.30.1490.70">
    <property type="match status" value="1"/>
</dbReference>
<evidence type="ECO:0000256" key="8">
    <source>
        <dbReference type="ARBA" id="ARBA00022741"/>
    </source>
</evidence>
<keyword evidence="6" id="KW-0540">Nuclease</keyword>
<dbReference type="GO" id="GO:0046872">
    <property type="term" value="F:metal ion binding"/>
    <property type="evidence" value="ECO:0007669"/>
    <property type="project" value="UniProtKB-KW"/>
</dbReference>
<dbReference type="AlphaFoldDB" id="A0A7W3JB34"/>
<dbReference type="InterPro" id="IPR052171">
    <property type="entry name" value="NHEJ_LigD"/>
</dbReference>
<dbReference type="InterPro" id="IPR012309">
    <property type="entry name" value="DNA_ligase_ATP-dep_C"/>
</dbReference>
<keyword evidence="18" id="KW-0511">Multifunctional enzyme</keyword>
<name>A0A7W3JB34_9MICO</name>
<dbReference type="NCBIfam" id="TIGR02778">
    <property type="entry name" value="ligD_pol"/>
    <property type="match status" value="1"/>
</dbReference>
<evidence type="ECO:0000256" key="1">
    <source>
        <dbReference type="ARBA" id="ARBA00001936"/>
    </source>
</evidence>
<evidence type="ECO:0000256" key="20">
    <source>
        <dbReference type="ARBA" id="ARBA00034003"/>
    </source>
</evidence>
<dbReference type="NCBIfam" id="NF007210">
    <property type="entry name" value="PRK09632.1"/>
    <property type="match status" value="1"/>
</dbReference>
<dbReference type="SUPFAM" id="SSF56091">
    <property type="entry name" value="DNA ligase/mRNA capping enzyme, catalytic domain"/>
    <property type="match status" value="1"/>
</dbReference>
<dbReference type="CDD" id="cd04863">
    <property type="entry name" value="MtLigD_Pol_like"/>
    <property type="match status" value="1"/>
</dbReference>
<keyword evidence="14" id="KW-0238">DNA-binding</keyword>
<dbReference type="PANTHER" id="PTHR42705">
    <property type="entry name" value="BIFUNCTIONAL NON-HOMOLOGOUS END JOINING PROTEIN LIGD"/>
    <property type="match status" value="1"/>
</dbReference>
<evidence type="ECO:0000256" key="23">
    <source>
        <dbReference type="SAM" id="MobiDB-lite"/>
    </source>
</evidence>
<evidence type="ECO:0000256" key="12">
    <source>
        <dbReference type="ARBA" id="ARBA00022840"/>
    </source>
</evidence>
<keyword evidence="26" id="KW-1185">Reference proteome</keyword>
<evidence type="ECO:0000256" key="11">
    <source>
        <dbReference type="ARBA" id="ARBA00022839"/>
    </source>
</evidence>
<reference evidence="25 26" key="1">
    <citation type="submission" date="2020-07" db="EMBL/GenBank/DDBJ databases">
        <title>Sequencing the genomes of 1000 actinobacteria strains.</title>
        <authorList>
            <person name="Klenk H.-P."/>
        </authorList>
    </citation>
    <scope>NUCLEOTIDE SEQUENCE [LARGE SCALE GENOMIC DNA]</scope>
    <source>
        <strain evidence="25 26">DSM 44121</strain>
    </source>
</reference>
<sequence>MATTQTVTVDGHRLRLSNLDKVLYPASGTTKGEVLHYLAEVAPVLLPHAANRPATRKRWPDGTGGQMFFQKNLDASTPDWVKRRSIQHKKSANDYVLVNDLATLTWLGQTATLELHTPQWQFGRTGARLDPDRLVLDLDPGPGAGLAECAQVARWAREILRGMGLEPYPVTSGSKGLHLYAALGKAADTRLDSDAVSAVAHELARYLEAEHPDLVVSDMSKALRSGKVLVDWSQNNGNKTTIAPYSLRGLDRPWVAAPRTWAELDDPDLAQLTPEDVLARIASDGDLLAPLLEGHLSALEPTPERLATFQKLETYRAKRDPAKTPEPFGPGGDSQADPTSQAGPASRVEPVETDPTFVIQEHHARRLHWDFRLEHEGVLVSWALPRGEPTDPAKNHLAVQTEDHPLEYGSFEGSIPGGEYGAGEVTIWDSGTYDLEKWRDDEVIVTLHSAERGARRLALIRTGGRDGDAENNWLIHLTKAQPGAPAPVSAGHSPPSAPETGQIPSTQREAGAGGRRRPMLATAAAPGDLTRTDDWAFEMKWDGFRALAHVQDTETVRLVSRSGQDLTVTFPELAALAAQVDATRLPVVLDGEIVALDRAGRPDFRRLQHRANLRKERDVNRAKAQVQVDLMLFDVLVADGDDVTGRPYTERRELLESLVTPSAPIHLPPAFDGDLDAALRTSRTLRLEGVVAKRHGSTYAGRRSREWLKIKHQAMQEVVVVGWRPGRADASVMGSLLMAVPDGEGGGLRYVGRVGTGFSERERREITARLRGMERKTPGVSGVPAEDASDARWVTPSLVGEVTYADWAEGSDGASGERRMRHSVWRGWRPEKSAEDVVVEAPPPAAT</sequence>
<dbReference type="CDD" id="cd07906">
    <property type="entry name" value="Adenylation_DNA_ligase_LigD_LigC"/>
    <property type="match status" value="1"/>
</dbReference>
<dbReference type="Gene3D" id="3.30.470.30">
    <property type="entry name" value="DNA ligase/mRNA capping enzyme"/>
    <property type="match status" value="1"/>
</dbReference>
<evidence type="ECO:0000256" key="21">
    <source>
        <dbReference type="ARBA" id="ARBA00049981"/>
    </source>
</evidence>
<dbReference type="Gene3D" id="2.40.50.140">
    <property type="entry name" value="Nucleic acid-binding proteins"/>
    <property type="match status" value="1"/>
</dbReference>
<dbReference type="Proteomes" id="UP000540568">
    <property type="component" value="Unassembled WGS sequence"/>
</dbReference>
<keyword evidence="11" id="KW-0269">Exonuclease</keyword>
<feature type="region of interest" description="Disordered" evidence="23">
    <location>
        <begin position="482"/>
        <end position="525"/>
    </location>
</feature>
<evidence type="ECO:0000256" key="3">
    <source>
        <dbReference type="ARBA" id="ARBA00022598"/>
    </source>
</evidence>
<dbReference type="InterPro" id="IPR014146">
    <property type="entry name" value="LigD_ligase_dom"/>
</dbReference>
<keyword evidence="13" id="KW-0239">DNA-directed DNA polymerase</keyword>
<dbReference type="GO" id="GO:0006281">
    <property type="term" value="P:DNA repair"/>
    <property type="evidence" value="ECO:0007669"/>
    <property type="project" value="UniProtKB-KW"/>
</dbReference>
<dbReference type="Pfam" id="PF04679">
    <property type="entry name" value="DNA_ligase_A_C"/>
    <property type="match status" value="1"/>
</dbReference>
<accession>A0A7W3JB34</accession>
<keyword evidence="12" id="KW-0067">ATP-binding</keyword>
<dbReference type="InterPro" id="IPR014145">
    <property type="entry name" value="LigD_pol_dom"/>
</dbReference>
<keyword evidence="17" id="KW-0464">Manganese</keyword>
<evidence type="ECO:0000256" key="7">
    <source>
        <dbReference type="ARBA" id="ARBA00022723"/>
    </source>
</evidence>
<keyword evidence="16" id="KW-0234">DNA repair</keyword>
<dbReference type="NCBIfam" id="TIGR02779">
    <property type="entry name" value="NHEJ_ligase_lig"/>
    <property type="match status" value="1"/>
</dbReference>
<dbReference type="Pfam" id="PF13298">
    <property type="entry name" value="LigD_N"/>
    <property type="match status" value="1"/>
</dbReference>
<dbReference type="CDD" id="cd07971">
    <property type="entry name" value="OBF_DNA_ligase_LigD"/>
    <property type="match status" value="1"/>
</dbReference>
<dbReference type="SUPFAM" id="SSF50249">
    <property type="entry name" value="Nucleic acid-binding proteins"/>
    <property type="match status" value="1"/>
</dbReference>
<keyword evidence="15" id="KW-0233">DNA recombination</keyword>
<dbReference type="GO" id="GO:0003677">
    <property type="term" value="F:DNA binding"/>
    <property type="evidence" value="ECO:0007669"/>
    <property type="project" value="UniProtKB-KW"/>
</dbReference>
<dbReference type="GO" id="GO:0003910">
    <property type="term" value="F:DNA ligase (ATP) activity"/>
    <property type="evidence" value="ECO:0007669"/>
    <property type="project" value="UniProtKB-EC"/>
</dbReference>
<evidence type="ECO:0000256" key="9">
    <source>
        <dbReference type="ARBA" id="ARBA00022763"/>
    </source>
</evidence>
<evidence type="ECO:0000256" key="6">
    <source>
        <dbReference type="ARBA" id="ARBA00022722"/>
    </source>
</evidence>
<dbReference type="GO" id="GO:0003887">
    <property type="term" value="F:DNA-directed DNA polymerase activity"/>
    <property type="evidence" value="ECO:0007669"/>
    <property type="project" value="UniProtKB-KW"/>
</dbReference>
<dbReference type="GO" id="GO:0006310">
    <property type="term" value="P:DNA recombination"/>
    <property type="evidence" value="ECO:0007669"/>
    <property type="project" value="UniProtKB-KW"/>
</dbReference>
<comment type="caution">
    <text evidence="25">The sequence shown here is derived from an EMBL/GenBank/DDBJ whole genome shotgun (WGS) entry which is preliminary data.</text>
</comment>